<dbReference type="Proteomes" id="UP000236842">
    <property type="component" value="Unassembled WGS sequence"/>
</dbReference>
<sequence>MKIVFSYSPIEELKEAASLVLHKQEYAHLRSVVWPSVSRFISFDRNANKEIKRLESIWLRVANDTNQAFHDLSIKDLGNVTCYVHGISCEGWFNVNKNAIHVRTTNVVNNDERELIETIIHELLHLATYRQELTYEQREKIVDEYLNKPQFKKILGRT</sequence>
<accession>A0A2H9N643</accession>
<dbReference type="EMBL" id="PFIJ01000006">
    <property type="protein sequence ID" value="PIX29327.1"/>
    <property type="molecule type" value="Genomic_DNA"/>
</dbReference>
<evidence type="ECO:0008006" key="3">
    <source>
        <dbReference type="Google" id="ProtNLM"/>
    </source>
</evidence>
<gene>
    <name evidence="1" type="ORF">COZ64_00335</name>
</gene>
<reference evidence="2" key="1">
    <citation type="submission" date="2017-09" db="EMBL/GenBank/DDBJ databases">
        <title>Depth-based differentiation of microbial function through sediment-hosted aquifers and enrichment of novel symbionts in the deep terrestrial subsurface.</title>
        <authorList>
            <person name="Probst A.J."/>
            <person name="Ladd B."/>
            <person name="Jarett J.K."/>
            <person name="Geller-Mcgrath D.E."/>
            <person name="Sieber C.M.K."/>
            <person name="Emerson J.B."/>
            <person name="Anantharaman K."/>
            <person name="Thomas B.C."/>
            <person name="Malmstrom R."/>
            <person name="Stieglmeier M."/>
            <person name="Klingl A."/>
            <person name="Woyke T."/>
            <person name="Ryan C.M."/>
            <person name="Banfield J.F."/>
        </authorList>
    </citation>
    <scope>NUCLEOTIDE SEQUENCE [LARGE SCALE GENOMIC DNA]</scope>
</reference>
<comment type="caution">
    <text evidence="1">The sequence shown here is derived from an EMBL/GenBank/DDBJ whole genome shotgun (WGS) entry which is preliminary data.</text>
</comment>
<evidence type="ECO:0000313" key="1">
    <source>
        <dbReference type="EMBL" id="PIX29327.1"/>
    </source>
</evidence>
<organism evidence="1 2">
    <name type="scientific">Candidatus Brennerbacteria bacterium CG_4_8_14_3_um_filter_43_14</name>
    <dbReference type="NCBI Taxonomy" id="1974521"/>
    <lineage>
        <taxon>Bacteria</taxon>
        <taxon>Candidatus Brenneribacteriota</taxon>
    </lineage>
</organism>
<dbReference type="AlphaFoldDB" id="A0A2H9N643"/>
<name>A0A2H9N643_9BACT</name>
<evidence type="ECO:0000313" key="2">
    <source>
        <dbReference type="Proteomes" id="UP000236842"/>
    </source>
</evidence>
<protein>
    <recommendedName>
        <fullName evidence="3">SprT-like domain-containing protein</fullName>
    </recommendedName>
</protein>
<proteinExistence type="predicted"/>